<organism evidence="1 2">
    <name type="scientific">Desulfocurvibacter africanus subsp. africanus str. Walvis Bay</name>
    <dbReference type="NCBI Taxonomy" id="690850"/>
    <lineage>
        <taxon>Bacteria</taxon>
        <taxon>Pseudomonadati</taxon>
        <taxon>Thermodesulfobacteriota</taxon>
        <taxon>Desulfovibrionia</taxon>
        <taxon>Desulfovibrionales</taxon>
        <taxon>Desulfovibrionaceae</taxon>
        <taxon>Desulfocurvibacter</taxon>
    </lineage>
</organism>
<evidence type="ECO:0000313" key="2">
    <source>
        <dbReference type="Proteomes" id="UP000007844"/>
    </source>
</evidence>
<dbReference type="Proteomes" id="UP000007844">
    <property type="component" value="Chromosome"/>
</dbReference>
<name>F3Z2H8_DESAF</name>
<evidence type="ECO:0000313" key="1">
    <source>
        <dbReference type="EMBL" id="EGJ51311.1"/>
    </source>
</evidence>
<proteinExistence type="predicted"/>
<dbReference type="RefSeq" id="WP_014260960.1">
    <property type="nucleotide sequence ID" value="NC_016629.1"/>
</dbReference>
<dbReference type="HOGENOM" id="CLU_188261_1_0_7"/>
<accession>F3Z2H8</accession>
<reference evidence="1 2" key="1">
    <citation type="journal article" date="2011" name="J. Bacteriol.">
        <title>Genome sequence of the mercury-methylating and pleomorphic Desulfovibrio africanus Strain Walvis Bay.</title>
        <authorList>
            <person name="Brown S.D."/>
            <person name="Wall J.D."/>
            <person name="Kucken A.M."/>
            <person name="Gilmour C.C."/>
            <person name="Podar M."/>
            <person name="Brandt C.C."/>
            <person name="Teshima H."/>
            <person name="Detter J.C."/>
            <person name="Han C.S."/>
            <person name="Land M.L."/>
            <person name="Lucas S."/>
            <person name="Han J."/>
            <person name="Pennacchio L."/>
            <person name="Nolan M."/>
            <person name="Pitluck S."/>
            <person name="Woyke T."/>
            <person name="Goodwin L."/>
            <person name="Palumbo A.V."/>
            <person name="Elias D.A."/>
        </authorList>
    </citation>
    <scope>NUCLEOTIDE SEQUENCE [LARGE SCALE GENOMIC DNA]</scope>
    <source>
        <strain evidence="1 2">Walvis Bay</strain>
    </source>
</reference>
<dbReference type="STRING" id="690850.Desaf_3010"/>
<protein>
    <submittedName>
        <fullName evidence="1">Uncharacterized protein</fullName>
    </submittedName>
</protein>
<sequence length="64" mass="7547">MPTIVPKSELHRRAVQWISEHRPEKCDAACLKKLLEEAAMRFNMSPLDAEFLQRFYAEDRSKVK</sequence>
<gene>
    <name evidence="1" type="ORF">Desaf_3010</name>
</gene>
<dbReference type="AlphaFoldDB" id="F3Z2H8"/>
<keyword evidence="2" id="KW-1185">Reference proteome</keyword>
<dbReference type="KEGG" id="daf:Desaf_3010"/>
<dbReference type="EMBL" id="CP003221">
    <property type="protein sequence ID" value="EGJ51311.1"/>
    <property type="molecule type" value="Genomic_DNA"/>
</dbReference>
<dbReference type="eggNOG" id="ENOG5033CDW">
    <property type="taxonomic scope" value="Bacteria"/>
</dbReference>